<dbReference type="AlphaFoldDB" id="A0A7N2LBV0"/>
<dbReference type="PRINTS" id="PR00829">
    <property type="entry name" value="LOLP1ALLERGN"/>
</dbReference>
<dbReference type="CDD" id="cd22275">
    <property type="entry name" value="DPBB_EXPB_N"/>
    <property type="match status" value="1"/>
</dbReference>
<dbReference type="InterPro" id="IPR005795">
    <property type="entry name" value="LolPI"/>
</dbReference>
<dbReference type="Proteomes" id="UP000594261">
    <property type="component" value="Chromosome 3"/>
</dbReference>
<dbReference type="InterPro" id="IPR036908">
    <property type="entry name" value="RlpA-like_sf"/>
</dbReference>
<dbReference type="Pfam" id="PF01357">
    <property type="entry name" value="Expansin_C"/>
    <property type="match status" value="1"/>
</dbReference>
<dbReference type="SMART" id="SM00837">
    <property type="entry name" value="DPBB_1"/>
    <property type="match status" value="1"/>
</dbReference>
<dbReference type="GO" id="GO:0009653">
    <property type="term" value="P:anatomical structure morphogenesis"/>
    <property type="evidence" value="ECO:0007669"/>
    <property type="project" value="UniProtKB-ARBA"/>
</dbReference>
<feature type="domain" description="Expansin-like EG45" evidence="5">
    <location>
        <begin position="59"/>
        <end position="167"/>
    </location>
</feature>
<dbReference type="PANTHER" id="PTHR31692">
    <property type="entry name" value="EXPANSIN-B3"/>
    <property type="match status" value="1"/>
</dbReference>
<dbReference type="InterPro" id="IPR007118">
    <property type="entry name" value="Expan_Lol_pI"/>
</dbReference>
<dbReference type="PANTHER" id="PTHR31692:SF56">
    <property type="entry name" value="EXPANSIN-B2-RELATED"/>
    <property type="match status" value="1"/>
</dbReference>
<dbReference type="Gramene" id="QL03p065229:mrna">
    <property type="protein sequence ID" value="QL03p065229:mrna"/>
    <property type="gene ID" value="QL03p065229"/>
</dbReference>
<dbReference type="PROSITE" id="PS50843">
    <property type="entry name" value="EXPANSIN_CBD"/>
    <property type="match status" value="1"/>
</dbReference>
<dbReference type="GeneID" id="115979494"/>
<proteinExistence type="inferred from homology"/>
<dbReference type="InterPro" id="IPR036749">
    <property type="entry name" value="Expansin_CBD_sf"/>
</dbReference>
<dbReference type="Gene3D" id="2.60.40.760">
    <property type="entry name" value="Expansin, cellulose-binding-like domain"/>
    <property type="match status" value="1"/>
</dbReference>
<feature type="chain" id="PRO_5029542491" description="Expansin-B2" evidence="4">
    <location>
        <begin position="25"/>
        <end position="269"/>
    </location>
</feature>
<dbReference type="Pfam" id="PF03330">
    <property type="entry name" value="DPBB_1"/>
    <property type="match status" value="1"/>
</dbReference>
<dbReference type="EnsemblPlants" id="QL03p065229:mrna">
    <property type="protein sequence ID" value="QL03p065229:mrna"/>
    <property type="gene ID" value="QL03p065229"/>
</dbReference>
<keyword evidence="8" id="KW-1185">Reference proteome</keyword>
<dbReference type="OrthoDB" id="406505at2759"/>
<dbReference type="SUPFAM" id="SSF50685">
    <property type="entry name" value="Barwin-like endoglucanases"/>
    <property type="match status" value="1"/>
</dbReference>
<dbReference type="Gene3D" id="2.40.40.10">
    <property type="entry name" value="RlpA-like domain"/>
    <property type="match status" value="1"/>
</dbReference>
<dbReference type="InParanoid" id="A0A7N2LBV0"/>
<name>A0A7N2LBV0_QUELO</name>
<accession>A0A7N2LBV0</accession>
<evidence type="ECO:0000256" key="1">
    <source>
        <dbReference type="ARBA" id="ARBA00004613"/>
    </source>
</evidence>
<evidence type="ECO:0000256" key="2">
    <source>
        <dbReference type="ARBA" id="ARBA00022525"/>
    </source>
</evidence>
<evidence type="ECO:0000259" key="6">
    <source>
        <dbReference type="PROSITE" id="PS50843"/>
    </source>
</evidence>
<feature type="domain" description="Expansin-like CBD" evidence="6">
    <location>
        <begin position="180"/>
        <end position="263"/>
    </location>
</feature>
<protein>
    <recommendedName>
        <fullName evidence="9">Expansin-B2</fullName>
    </recommendedName>
</protein>
<organism evidence="7 8">
    <name type="scientific">Quercus lobata</name>
    <name type="common">Valley oak</name>
    <dbReference type="NCBI Taxonomy" id="97700"/>
    <lineage>
        <taxon>Eukaryota</taxon>
        <taxon>Viridiplantae</taxon>
        <taxon>Streptophyta</taxon>
        <taxon>Embryophyta</taxon>
        <taxon>Tracheophyta</taxon>
        <taxon>Spermatophyta</taxon>
        <taxon>Magnoliopsida</taxon>
        <taxon>eudicotyledons</taxon>
        <taxon>Gunneridae</taxon>
        <taxon>Pentapetalae</taxon>
        <taxon>rosids</taxon>
        <taxon>fabids</taxon>
        <taxon>Fagales</taxon>
        <taxon>Fagaceae</taxon>
        <taxon>Quercus</taxon>
    </lineage>
</organism>
<dbReference type="GO" id="GO:0005576">
    <property type="term" value="C:extracellular region"/>
    <property type="evidence" value="ECO:0007669"/>
    <property type="project" value="UniProtKB-SubCell"/>
</dbReference>
<dbReference type="PROSITE" id="PS50842">
    <property type="entry name" value="EXPANSIN_EG45"/>
    <property type="match status" value="1"/>
</dbReference>
<sequence length="269" mass="28293">MAFVSFSLFTLLVLFSLLLNPTSAFNPKLLNVSKLQSSTSWSPAGATWYGSSTGAGSDGGACGYGTAVDQAPFSSMVSAGGPSLFNSGKGCGACYRVKCTANQACSGNPVTVVITDECAGCVAESVHFDLSGTAFGAMAISGQEDQLRNAGVLQIQYRRVQCNYPGVSIAFHVDSGSNPYYFASLIEYEDGDGDVSAVDLKQELDSSTWHSMQQSWGAIWKLNSGSPLQAPFSIRLTSAVSGHTIVANNVIPAGWQPGQTYRSVINFKS</sequence>
<dbReference type="OMA" id="HASCSDS"/>
<comment type="similarity">
    <text evidence="3">Belongs to the expansin family.</text>
</comment>
<gene>
    <name evidence="7" type="primary">LOC115979494</name>
</gene>
<keyword evidence="4" id="KW-0732">Signal</keyword>
<dbReference type="InterPro" id="IPR007112">
    <property type="entry name" value="Expansin/allergen_DPBB_dom"/>
</dbReference>
<reference evidence="7 8" key="1">
    <citation type="journal article" date="2016" name="G3 (Bethesda)">
        <title>First Draft Assembly and Annotation of the Genome of a California Endemic Oak Quercus lobata Nee (Fagaceae).</title>
        <authorList>
            <person name="Sork V.L."/>
            <person name="Fitz-Gibbon S.T."/>
            <person name="Puiu D."/>
            <person name="Crepeau M."/>
            <person name="Gugger P.F."/>
            <person name="Sherman R."/>
            <person name="Stevens K."/>
            <person name="Langley C.H."/>
            <person name="Pellegrini M."/>
            <person name="Salzberg S.L."/>
        </authorList>
    </citation>
    <scope>NUCLEOTIDE SEQUENCE [LARGE SCALE GENOMIC DNA]</scope>
    <source>
        <strain evidence="7 8">cv. SW786</strain>
    </source>
</reference>
<evidence type="ECO:0000313" key="8">
    <source>
        <dbReference type="Proteomes" id="UP000594261"/>
    </source>
</evidence>
<dbReference type="InterPro" id="IPR009009">
    <property type="entry name" value="RlpA-like_DPBB"/>
</dbReference>
<keyword evidence="2" id="KW-0964">Secreted</keyword>
<dbReference type="InterPro" id="IPR007117">
    <property type="entry name" value="Expansin_CBD"/>
</dbReference>
<dbReference type="KEGG" id="qlo:115979494"/>
<comment type="subcellular location">
    <subcellularLocation>
        <location evidence="1">Secreted</location>
    </subcellularLocation>
</comment>
<dbReference type="SUPFAM" id="SSF49590">
    <property type="entry name" value="PHL pollen allergen"/>
    <property type="match status" value="1"/>
</dbReference>
<feature type="signal peptide" evidence="4">
    <location>
        <begin position="1"/>
        <end position="24"/>
    </location>
</feature>
<evidence type="ECO:0008006" key="9">
    <source>
        <dbReference type="Google" id="ProtNLM"/>
    </source>
</evidence>
<dbReference type="EMBL" id="LRBV02000003">
    <property type="status" value="NOT_ANNOTATED_CDS"/>
    <property type="molecule type" value="Genomic_DNA"/>
</dbReference>
<dbReference type="PRINTS" id="PR01225">
    <property type="entry name" value="EXPANSNFAMLY"/>
</dbReference>
<dbReference type="RefSeq" id="XP_030957405.1">
    <property type="nucleotide sequence ID" value="XM_031101545.1"/>
</dbReference>
<reference evidence="7" key="2">
    <citation type="submission" date="2021-01" db="UniProtKB">
        <authorList>
            <consortium name="EnsemblPlants"/>
        </authorList>
    </citation>
    <scope>IDENTIFICATION</scope>
</reference>
<evidence type="ECO:0000256" key="3">
    <source>
        <dbReference type="RuleBase" id="RU003460"/>
    </source>
</evidence>
<evidence type="ECO:0000256" key="4">
    <source>
        <dbReference type="SAM" id="SignalP"/>
    </source>
</evidence>
<evidence type="ECO:0000259" key="5">
    <source>
        <dbReference type="PROSITE" id="PS50842"/>
    </source>
</evidence>
<evidence type="ECO:0000313" key="7">
    <source>
        <dbReference type="EnsemblPlants" id="QL03p065229:mrna"/>
    </source>
</evidence>